<comment type="caution">
    <text evidence="1">The sequence shown here is derived from an EMBL/GenBank/DDBJ whole genome shotgun (WGS) entry which is preliminary data.</text>
</comment>
<dbReference type="RefSeq" id="WP_229670175.1">
    <property type="nucleotide sequence ID" value="NZ_BMMZ01000008.1"/>
</dbReference>
<dbReference type="AlphaFoldDB" id="A0A917SC33"/>
<protein>
    <submittedName>
        <fullName evidence="1">Uncharacterized protein</fullName>
    </submittedName>
</protein>
<dbReference type="EMBL" id="BMMZ01000008">
    <property type="protein sequence ID" value="GGL71452.1"/>
    <property type="molecule type" value="Genomic_DNA"/>
</dbReference>
<reference evidence="1" key="1">
    <citation type="journal article" date="2014" name="Int. J. Syst. Evol. Microbiol.">
        <title>Complete genome sequence of Corynebacterium casei LMG S-19264T (=DSM 44701T), isolated from a smear-ripened cheese.</title>
        <authorList>
            <consortium name="US DOE Joint Genome Institute (JGI-PGF)"/>
            <person name="Walter F."/>
            <person name="Albersmeier A."/>
            <person name="Kalinowski J."/>
            <person name="Ruckert C."/>
        </authorList>
    </citation>
    <scope>NUCLEOTIDE SEQUENCE</scope>
    <source>
        <strain evidence="1">CGMCC 4.7306</strain>
    </source>
</reference>
<sequence>MARYVMGDTTLSTLTRQTSTNSDDLGALVRQLAQAAEPIRQDFQGAGRTAFNTFEGHTDEIATGLNAALRSVLAGVGGQDSAFAQGVAQQYEQTSALMGSANFDAARFSGVTGA</sequence>
<proteinExistence type="predicted"/>
<name>A0A917SC33_9ACTN</name>
<accession>A0A917SC33</accession>
<organism evidence="1 2">
    <name type="scientific">Microlunatus endophyticus</name>
    <dbReference type="NCBI Taxonomy" id="1716077"/>
    <lineage>
        <taxon>Bacteria</taxon>
        <taxon>Bacillati</taxon>
        <taxon>Actinomycetota</taxon>
        <taxon>Actinomycetes</taxon>
        <taxon>Propionibacteriales</taxon>
        <taxon>Propionibacteriaceae</taxon>
        <taxon>Microlunatus</taxon>
    </lineage>
</organism>
<reference evidence="1" key="2">
    <citation type="submission" date="2020-09" db="EMBL/GenBank/DDBJ databases">
        <authorList>
            <person name="Sun Q."/>
            <person name="Zhou Y."/>
        </authorList>
    </citation>
    <scope>NUCLEOTIDE SEQUENCE</scope>
    <source>
        <strain evidence="1">CGMCC 4.7306</strain>
    </source>
</reference>
<dbReference type="Proteomes" id="UP000613840">
    <property type="component" value="Unassembled WGS sequence"/>
</dbReference>
<gene>
    <name evidence="1" type="ORF">GCM10011575_32240</name>
</gene>
<evidence type="ECO:0000313" key="1">
    <source>
        <dbReference type="EMBL" id="GGL71452.1"/>
    </source>
</evidence>
<evidence type="ECO:0000313" key="2">
    <source>
        <dbReference type="Proteomes" id="UP000613840"/>
    </source>
</evidence>
<keyword evidence="2" id="KW-1185">Reference proteome</keyword>